<sequence>MAVALSLSAALVPAAHAATPQCQHSEARNLQLDLAGVKAVVFDIGPHDLIVTASPGARSAIDGKACASDAGRLKDLRLTQQRVGDKLVVTAERSDGITFNFGGNHYAYLDIKASIPDSVPVQLKVGSGDARVTGATSLSIDLGSGDVEARDIRGLVTADLNSGDIELDTIGSLQVLSVGSGDFSARRIGRGAEVGSIGSGDVELVDVGGDVNVDHIGSGDLDVRDVRGNLSVRHVGSGSVDHSGVSGRTDVPQDN</sequence>
<feature type="chain" id="PRO_5047467133" evidence="2">
    <location>
        <begin position="18"/>
        <end position="255"/>
    </location>
</feature>
<feature type="signal peptide" evidence="2">
    <location>
        <begin position="1"/>
        <end position="17"/>
    </location>
</feature>
<name>A0ABX7RER7_9GAMM</name>
<proteinExistence type="predicted"/>
<evidence type="ECO:0000313" key="4">
    <source>
        <dbReference type="Proteomes" id="UP000663400"/>
    </source>
</evidence>
<evidence type="ECO:0000256" key="2">
    <source>
        <dbReference type="SAM" id="SignalP"/>
    </source>
</evidence>
<dbReference type="EMBL" id="CP071517">
    <property type="protein sequence ID" value="QSX76687.1"/>
    <property type="molecule type" value="Genomic_DNA"/>
</dbReference>
<keyword evidence="2" id="KW-0732">Signal</keyword>
<keyword evidence="4" id="KW-1185">Reference proteome</keyword>
<reference evidence="3 4" key="1">
    <citation type="submission" date="2021-02" db="EMBL/GenBank/DDBJ databases">
        <title>Lysobacter arenosi sp. nov., isolated from soil of gangwondo yeongwol, south Korea.</title>
        <authorList>
            <person name="Kim K.R."/>
            <person name="Kim K.H."/>
            <person name="Jeon C.O."/>
        </authorList>
    </citation>
    <scope>NUCLEOTIDE SEQUENCE [LARGE SCALE GENOMIC DNA]</scope>
    <source>
        <strain evidence="3 4">R7</strain>
    </source>
</reference>
<evidence type="ECO:0000256" key="1">
    <source>
        <dbReference type="SAM" id="MobiDB-lite"/>
    </source>
</evidence>
<gene>
    <name evidence="3" type="ORF">HIV01_003880</name>
</gene>
<accession>A0ABX7RER7</accession>
<protein>
    <submittedName>
        <fullName evidence="3">DUF4097 family beta strand repeat protein</fullName>
    </submittedName>
</protein>
<dbReference type="Gene3D" id="2.160.20.120">
    <property type="match status" value="1"/>
</dbReference>
<evidence type="ECO:0000313" key="3">
    <source>
        <dbReference type="EMBL" id="QSX76687.1"/>
    </source>
</evidence>
<organism evidence="3 4">
    <name type="scientific">Lysobacter arenosi</name>
    <dbReference type="NCBI Taxonomy" id="2795387"/>
    <lineage>
        <taxon>Bacteria</taxon>
        <taxon>Pseudomonadati</taxon>
        <taxon>Pseudomonadota</taxon>
        <taxon>Gammaproteobacteria</taxon>
        <taxon>Lysobacterales</taxon>
        <taxon>Lysobacteraceae</taxon>
        <taxon>Lysobacter</taxon>
    </lineage>
</organism>
<feature type="region of interest" description="Disordered" evidence="1">
    <location>
        <begin position="235"/>
        <end position="255"/>
    </location>
</feature>
<feature type="compositionally biased region" description="Low complexity" evidence="1">
    <location>
        <begin position="235"/>
        <end position="248"/>
    </location>
</feature>
<dbReference type="Proteomes" id="UP000663400">
    <property type="component" value="Chromosome"/>
</dbReference>